<dbReference type="EMBL" id="JBHTEF010000001">
    <property type="protein sequence ID" value="MFC7580141.1"/>
    <property type="molecule type" value="Genomic_DNA"/>
</dbReference>
<comment type="similarity">
    <text evidence="2">Belongs to the glycosyltransferase 2 family.</text>
</comment>
<dbReference type="InterPro" id="IPR029044">
    <property type="entry name" value="Nucleotide-diphossugar_trans"/>
</dbReference>
<evidence type="ECO:0000256" key="3">
    <source>
        <dbReference type="ARBA" id="ARBA00022676"/>
    </source>
</evidence>
<evidence type="ECO:0000256" key="1">
    <source>
        <dbReference type="ARBA" id="ARBA00004776"/>
    </source>
</evidence>
<gene>
    <name evidence="6" type="ORF">ACFQWG_02750</name>
</gene>
<evidence type="ECO:0000259" key="5">
    <source>
        <dbReference type="Pfam" id="PF00535"/>
    </source>
</evidence>
<keyword evidence="3 6" id="KW-0328">Glycosyltransferase</keyword>
<comment type="pathway">
    <text evidence="1">Cell wall biogenesis; cell wall polysaccharide biosynthesis.</text>
</comment>
<dbReference type="GO" id="GO:0016757">
    <property type="term" value="F:glycosyltransferase activity"/>
    <property type="evidence" value="ECO:0007669"/>
    <property type="project" value="UniProtKB-KW"/>
</dbReference>
<dbReference type="CDD" id="cd04186">
    <property type="entry name" value="GT_2_like_c"/>
    <property type="match status" value="1"/>
</dbReference>
<dbReference type="RefSeq" id="WP_380971878.1">
    <property type="nucleotide sequence ID" value="NZ_JBHTEF010000001.1"/>
</dbReference>
<dbReference type="Gene3D" id="3.90.550.10">
    <property type="entry name" value="Spore Coat Polysaccharide Biosynthesis Protein SpsA, Chain A"/>
    <property type="match status" value="1"/>
</dbReference>
<dbReference type="SUPFAM" id="SSF53448">
    <property type="entry name" value="Nucleotide-diphospho-sugar transferases"/>
    <property type="match status" value="1"/>
</dbReference>
<evidence type="ECO:0000313" key="7">
    <source>
        <dbReference type="Proteomes" id="UP001596527"/>
    </source>
</evidence>
<evidence type="ECO:0000256" key="2">
    <source>
        <dbReference type="ARBA" id="ARBA00006739"/>
    </source>
</evidence>
<name>A0ABW2SJ46_9ACTO</name>
<keyword evidence="4 6" id="KW-0808">Transferase</keyword>
<dbReference type="Pfam" id="PF00535">
    <property type="entry name" value="Glycos_transf_2"/>
    <property type="match status" value="1"/>
</dbReference>
<proteinExistence type="inferred from homology"/>
<sequence>MRRRIVVVNWRRSDLTLRALRSVLPQMGDGDRLVVVDNGSGDDSTACLRSPKWDLVETGRNLGFGGGVNAGARGMDEDALVLLNNDAVAQDGFLDAITSPLGGRVGATTGKILLSGTWVQAPPGCADALVAGDGSRWTRTEGGTVLVNSTGNVLDSSGNGSDRDWLEPEGVGDAPAEVFGFCGGACAILREAWDQVGPFREDFFMYYEDTELSWRLREAGWDIVHVPGARTVHDHAASSGTNSPMFLRVNARNRILVAILHGPVSMVVQALARTVGRTLQGPDRGPVLQGLGEAVARMPRTLVDRVGRARGISVGDR</sequence>
<dbReference type="PANTHER" id="PTHR43179:SF12">
    <property type="entry name" value="GALACTOFURANOSYLTRANSFERASE GLFT2"/>
    <property type="match status" value="1"/>
</dbReference>
<feature type="domain" description="Glycosyltransferase 2-like" evidence="5">
    <location>
        <begin position="5"/>
        <end position="96"/>
    </location>
</feature>
<evidence type="ECO:0000313" key="6">
    <source>
        <dbReference type="EMBL" id="MFC7580141.1"/>
    </source>
</evidence>
<dbReference type="Proteomes" id="UP001596527">
    <property type="component" value="Unassembled WGS sequence"/>
</dbReference>
<keyword evidence="7" id="KW-1185">Reference proteome</keyword>
<reference evidence="7" key="1">
    <citation type="journal article" date="2019" name="Int. J. Syst. Evol. Microbiol.">
        <title>The Global Catalogue of Microorganisms (GCM) 10K type strain sequencing project: providing services to taxonomists for standard genome sequencing and annotation.</title>
        <authorList>
            <consortium name="The Broad Institute Genomics Platform"/>
            <consortium name="The Broad Institute Genome Sequencing Center for Infectious Disease"/>
            <person name="Wu L."/>
            <person name="Ma J."/>
        </authorList>
    </citation>
    <scope>NUCLEOTIDE SEQUENCE [LARGE SCALE GENOMIC DNA]</scope>
    <source>
        <strain evidence="7">CCUG 56698</strain>
    </source>
</reference>
<dbReference type="PANTHER" id="PTHR43179">
    <property type="entry name" value="RHAMNOSYLTRANSFERASE WBBL"/>
    <property type="match status" value="1"/>
</dbReference>
<comment type="caution">
    <text evidence="6">The sequence shown here is derived from an EMBL/GenBank/DDBJ whole genome shotgun (WGS) entry which is preliminary data.</text>
</comment>
<accession>A0ABW2SJ46</accession>
<dbReference type="EC" id="2.4.-.-" evidence="6"/>
<dbReference type="InterPro" id="IPR001173">
    <property type="entry name" value="Glyco_trans_2-like"/>
</dbReference>
<protein>
    <submittedName>
        <fullName evidence="6">Glycosyltransferase family 2 protein</fullName>
        <ecNumber evidence="6">2.4.-.-</ecNumber>
    </submittedName>
</protein>
<organism evidence="6 7">
    <name type="scientific">Schaalia naturae</name>
    <dbReference type="NCBI Taxonomy" id="635203"/>
    <lineage>
        <taxon>Bacteria</taxon>
        <taxon>Bacillati</taxon>
        <taxon>Actinomycetota</taxon>
        <taxon>Actinomycetes</taxon>
        <taxon>Actinomycetales</taxon>
        <taxon>Actinomycetaceae</taxon>
        <taxon>Schaalia</taxon>
    </lineage>
</organism>
<evidence type="ECO:0000256" key="4">
    <source>
        <dbReference type="ARBA" id="ARBA00022679"/>
    </source>
</evidence>